<accession>A0A5J4WFD8</accession>
<evidence type="ECO:0000313" key="1">
    <source>
        <dbReference type="EMBL" id="KAA6393734.1"/>
    </source>
</evidence>
<proteinExistence type="predicted"/>
<sequence>MLAFDQVLADLEKKLLQQFRQLQGTLTQIVKLDWIATLKFNLCAYIIIYDTICKVNMTQALMDTSEQGNVLKTQRSPLIGPGYNNLMLKSLRTFSQNEGAHPASKDALLTKIIDIIGELDQELKKLNAQQVIDLIRRKLEIMPPD</sequence>
<comment type="caution">
    <text evidence="1">The sequence shown here is derived from an EMBL/GenBank/DDBJ whole genome shotgun (WGS) entry which is preliminary data.</text>
</comment>
<dbReference type="Proteomes" id="UP000324800">
    <property type="component" value="Unassembled WGS sequence"/>
</dbReference>
<reference evidence="1 2" key="1">
    <citation type="submission" date="2019-03" db="EMBL/GenBank/DDBJ databases">
        <title>Single cell metagenomics reveals metabolic interactions within the superorganism composed of flagellate Streblomastix strix and complex community of Bacteroidetes bacteria on its surface.</title>
        <authorList>
            <person name="Treitli S.C."/>
            <person name="Kolisko M."/>
            <person name="Husnik F."/>
            <person name="Keeling P."/>
            <person name="Hampl V."/>
        </authorList>
    </citation>
    <scope>NUCLEOTIDE SEQUENCE [LARGE SCALE GENOMIC DNA]</scope>
    <source>
        <strain evidence="1">ST1C</strain>
    </source>
</reference>
<gene>
    <name evidence="1" type="ORF">EZS28_010737</name>
</gene>
<evidence type="ECO:0000313" key="2">
    <source>
        <dbReference type="Proteomes" id="UP000324800"/>
    </source>
</evidence>
<dbReference type="EMBL" id="SNRW01002155">
    <property type="protein sequence ID" value="KAA6393734.1"/>
    <property type="molecule type" value="Genomic_DNA"/>
</dbReference>
<dbReference type="AlphaFoldDB" id="A0A5J4WFD8"/>
<protein>
    <submittedName>
        <fullName evidence="1">Uncharacterized protein</fullName>
    </submittedName>
</protein>
<organism evidence="1 2">
    <name type="scientific">Streblomastix strix</name>
    <dbReference type="NCBI Taxonomy" id="222440"/>
    <lineage>
        <taxon>Eukaryota</taxon>
        <taxon>Metamonada</taxon>
        <taxon>Preaxostyla</taxon>
        <taxon>Oxymonadida</taxon>
        <taxon>Streblomastigidae</taxon>
        <taxon>Streblomastix</taxon>
    </lineage>
</organism>
<name>A0A5J4WFD8_9EUKA</name>